<dbReference type="RefSeq" id="WP_134085324.1">
    <property type="nucleotide sequence ID" value="NZ_SOQX01000010.1"/>
</dbReference>
<dbReference type="PROSITE" id="PS00527">
    <property type="entry name" value="RIBOSOMAL_S14"/>
    <property type="match status" value="1"/>
</dbReference>
<evidence type="ECO:0000313" key="9">
    <source>
        <dbReference type="Proteomes" id="UP000294914"/>
    </source>
</evidence>
<keyword evidence="4 7" id="KW-0687">Ribonucleoprotein</keyword>
<comment type="subunit">
    <text evidence="6 7">Part of the 30S ribosomal subunit. Contacts proteins S3 and S10.</text>
</comment>
<dbReference type="InterPro" id="IPR018271">
    <property type="entry name" value="Ribosomal_uS14_CS"/>
</dbReference>
<evidence type="ECO:0000256" key="5">
    <source>
        <dbReference type="ARBA" id="ARBA00035167"/>
    </source>
</evidence>
<dbReference type="Pfam" id="PF00253">
    <property type="entry name" value="Ribosomal_S14"/>
    <property type="match status" value="1"/>
</dbReference>
<name>A0A4R8IEE2_9GAMM</name>
<keyword evidence="3 7" id="KW-0689">Ribosomal protein</keyword>
<evidence type="ECO:0000256" key="7">
    <source>
        <dbReference type="HAMAP-Rule" id="MF_00537"/>
    </source>
</evidence>
<dbReference type="NCBIfam" id="NF006477">
    <property type="entry name" value="PRK08881.1"/>
    <property type="match status" value="1"/>
</dbReference>
<dbReference type="Proteomes" id="UP000294914">
    <property type="component" value="Unassembled WGS sequence"/>
</dbReference>
<accession>A0A4R8IEE2</accession>
<evidence type="ECO:0000313" key="8">
    <source>
        <dbReference type="EMBL" id="TDX97960.1"/>
    </source>
</evidence>
<dbReference type="GO" id="GO:0005737">
    <property type="term" value="C:cytoplasm"/>
    <property type="evidence" value="ECO:0007669"/>
    <property type="project" value="UniProtKB-ARBA"/>
</dbReference>
<dbReference type="GO" id="GO:0006412">
    <property type="term" value="P:translation"/>
    <property type="evidence" value="ECO:0007669"/>
    <property type="project" value="UniProtKB-UniRule"/>
</dbReference>
<dbReference type="InterPro" id="IPR023036">
    <property type="entry name" value="Ribosomal_uS14_bac/plastid"/>
</dbReference>
<proteinExistence type="inferred from homology"/>
<dbReference type="OrthoDB" id="9810484at2"/>
<comment type="similarity">
    <text evidence="2 7">Belongs to the universal ribosomal protein uS14 family.</text>
</comment>
<dbReference type="PANTHER" id="PTHR19836:SF19">
    <property type="entry name" value="SMALL RIBOSOMAL SUBUNIT PROTEIN US14M"/>
    <property type="match status" value="1"/>
</dbReference>
<evidence type="ECO:0000256" key="6">
    <source>
        <dbReference type="ARBA" id="ARBA00047110"/>
    </source>
</evidence>
<keyword evidence="9" id="KW-1185">Reference proteome</keyword>
<comment type="function">
    <text evidence="1 7">Binds 16S rRNA, required for the assembly of 30S particles and may also be responsible for determining the conformation of the 16S rRNA at the A site.</text>
</comment>
<protein>
    <recommendedName>
        <fullName evidence="5 7">Small ribosomal subunit protein uS14</fullName>
    </recommendedName>
</protein>
<dbReference type="Gene3D" id="1.10.287.1480">
    <property type="match status" value="1"/>
</dbReference>
<dbReference type="GO" id="GO:0003735">
    <property type="term" value="F:structural constituent of ribosome"/>
    <property type="evidence" value="ECO:0007669"/>
    <property type="project" value="InterPro"/>
</dbReference>
<comment type="caution">
    <text evidence="8">The sequence shown here is derived from an EMBL/GenBank/DDBJ whole genome shotgun (WGS) entry which is preliminary data.</text>
</comment>
<dbReference type="GO" id="GO:0015935">
    <property type="term" value="C:small ribosomal subunit"/>
    <property type="evidence" value="ECO:0007669"/>
    <property type="project" value="TreeGrafter"/>
</dbReference>
<dbReference type="FunFam" id="1.10.287.1480:FF:000001">
    <property type="entry name" value="30S ribosomal protein S14"/>
    <property type="match status" value="1"/>
</dbReference>
<dbReference type="HAMAP" id="MF_00537">
    <property type="entry name" value="Ribosomal_uS14_1"/>
    <property type="match status" value="1"/>
</dbReference>
<dbReference type="PANTHER" id="PTHR19836">
    <property type="entry name" value="30S RIBOSOMAL PROTEIN S14"/>
    <property type="match status" value="1"/>
</dbReference>
<reference evidence="8 9" key="1">
    <citation type="submission" date="2019-03" db="EMBL/GenBank/DDBJ databases">
        <title>Genomic Encyclopedia of Type Strains, Phase IV (KMG-IV): sequencing the most valuable type-strain genomes for metagenomic binning, comparative biology and taxonomic classification.</title>
        <authorList>
            <person name="Goeker M."/>
        </authorList>
    </citation>
    <scope>NUCLEOTIDE SEQUENCE [LARGE SCALE GENOMIC DNA]</scope>
    <source>
        <strain evidence="8 9">DSM 16326</strain>
    </source>
</reference>
<evidence type="ECO:0000256" key="4">
    <source>
        <dbReference type="ARBA" id="ARBA00023274"/>
    </source>
</evidence>
<dbReference type="AlphaFoldDB" id="A0A4R8IEE2"/>
<keyword evidence="7" id="KW-0694">RNA-binding</keyword>
<gene>
    <name evidence="7" type="primary">rpsN</name>
    <name evidence="8" type="ORF">EDC23_2766</name>
</gene>
<evidence type="ECO:0000256" key="1">
    <source>
        <dbReference type="ARBA" id="ARBA00003686"/>
    </source>
</evidence>
<dbReference type="SUPFAM" id="SSF57716">
    <property type="entry name" value="Glucocorticoid receptor-like (DNA-binding domain)"/>
    <property type="match status" value="1"/>
</dbReference>
<dbReference type="GO" id="GO:0019843">
    <property type="term" value="F:rRNA binding"/>
    <property type="evidence" value="ECO:0007669"/>
    <property type="project" value="UniProtKB-UniRule"/>
</dbReference>
<dbReference type="EMBL" id="SOQX01000010">
    <property type="protein sequence ID" value="TDX97960.1"/>
    <property type="molecule type" value="Genomic_DNA"/>
</dbReference>
<keyword evidence="7" id="KW-0699">rRNA-binding</keyword>
<organism evidence="8 9">
    <name type="scientific">Thiohalophilus thiocyanatoxydans</name>
    <dbReference type="NCBI Taxonomy" id="381308"/>
    <lineage>
        <taxon>Bacteria</taxon>
        <taxon>Pseudomonadati</taxon>
        <taxon>Pseudomonadota</taxon>
        <taxon>Gammaproteobacteria</taxon>
        <taxon>Thiohalomonadales</taxon>
        <taxon>Thiohalophilaceae</taxon>
        <taxon>Thiohalophilus</taxon>
    </lineage>
</organism>
<sequence length="101" mass="11747">MAKVSMVEREAKRIKAVKKYADKRAALKARVKDPNLSIEERMEAQHQLQKLPRDASPARLQRRCRITGRPHAVYRKFGLCRNKLRQHTMQGDVPGLRKGSW</sequence>
<evidence type="ECO:0000256" key="2">
    <source>
        <dbReference type="ARBA" id="ARBA00009083"/>
    </source>
</evidence>
<dbReference type="InterPro" id="IPR001209">
    <property type="entry name" value="Ribosomal_uS14"/>
</dbReference>
<evidence type="ECO:0000256" key="3">
    <source>
        <dbReference type="ARBA" id="ARBA00022980"/>
    </source>
</evidence>